<name>A0ACB7YUJ4_9ERIC</name>
<keyword evidence="2" id="KW-1185">Reference proteome</keyword>
<gene>
    <name evidence="1" type="ORF">Vadar_003132</name>
</gene>
<organism evidence="1 2">
    <name type="scientific">Vaccinium darrowii</name>
    <dbReference type="NCBI Taxonomy" id="229202"/>
    <lineage>
        <taxon>Eukaryota</taxon>
        <taxon>Viridiplantae</taxon>
        <taxon>Streptophyta</taxon>
        <taxon>Embryophyta</taxon>
        <taxon>Tracheophyta</taxon>
        <taxon>Spermatophyta</taxon>
        <taxon>Magnoliopsida</taxon>
        <taxon>eudicotyledons</taxon>
        <taxon>Gunneridae</taxon>
        <taxon>Pentapetalae</taxon>
        <taxon>asterids</taxon>
        <taxon>Ericales</taxon>
        <taxon>Ericaceae</taxon>
        <taxon>Vaccinioideae</taxon>
        <taxon>Vaccinieae</taxon>
        <taxon>Vaccinium</taxon>
    </lineage>
</organism>
<dbReference type="EMBL" id="CM037153">
    <property type="protein sequence ID" value="KAH7856585.1"/>
    <property type="molecule type" value="Genomic_DNA"/>
</dbReference>
<dbReference type="Proteomes" id="UP000828048">
    <property type="component" value="Chromosome 3"/>
</dbReference>
<protein>
    <submittedName>
        <fullName evidence="1">Uncharacterized protein</fullName>
    </submittedName>
</protein>
<evidence type="ECO:0000313" key="2">
    <source>
        <dbReference type="Proteomes" id="UP000828048"/>
    </source>
</evidence>
<reference evidence="1 2" key="1">
    <citation type="journal article" date="2021" name="Hortic Res">
        <title>High-quality reference genome and annotation aids understanding of berry development for evergreen blueberry (Vaccinium darrowii).</title>
        <authorList>
            <person name="Yu J."/>
            <person name="Hulse-Kemp A.M."/>
            <person name="Babiker E."/>
            <person name="Staton M."/>
        </authorList>
    </citation>
    <scope>NUCLEOTIDE SEQUENCE [LARGE SCALE GENOMIC DNA]</scope>
    <source>
        <strain evidence="2">cv. NJ 8807/NJ 8810</strain>
        <tissue evidence="1">Young leaf</tissue>
    </source>
</reference>
<accession>A0ACB7YUJ4</accession>
<proteinExistence type="predicted"/>
<evidence type="ECO:0000313" key="1">
    <source>
        <dbReference type="EMBL" id="KAH7856585.1"/>
    </source>
</evidence>
<comment type="caution">
    <text evidence="1">The sequence shown here is derived from an EMBL/GenBank/DDBJ whole genome shotgun (WGS) entry which is preliminary data.</text>
</comment>
<sequence length="83" mass="9198">MWAILLLCFVVYLSASWAVLASAVQNDDSLYSNIGISSAGGSRNMRFLLFPFMFLSYPSTQSRGANTLKLVEIRKGRGLLFSK</sequence>